<dbReference type="SUPFAM" id="SSF51905">
    <property type="entry name" value="FAD/NAD(P)-binding domain"/>
    <property type="match status" value="2"/>
</dbReference>
<dbReference type="Gene3D" id="3.50.50.60">
    <property type="entry name" value="FAD/NAD(P)-binding domain"/>
    <property type="match status" value="2"/>
</dbReference>
<protein>
    <recommendedName>
        <fullName evidence="8">Flavin-containing monooxygenase</fullName>
        <ecNumber evidence="8">1.-.-.-</ecNumber>
    </recommendedName>
</protein>
<dbReference type="GO" id="GO:0050661">
    <property type="term" value="F:NADP binding"/>
    <property type="evidence" value="ECO:0007669"/>
    <property type="project" value="InterPro"/>
</dbReference>
<reference evidence="10" key="1">
    <citation type="journal article" date="2018" name="PLoS Negl. Trop. Dis.">
        <title>An insight into the salivary gland and fat body transcriptome of Panstrongylus lignarius (Hemiptera: Heteroptera), the main vector of Chagas disease in Peru.</title>
        <authorList>
            <person name="Nevoa J.C."/>
            <person name="Mendes M.T."/>
            <person name="da Silva M.V."/>
            <person name="Soares S.C."/>
            <person name="Oliveira C.J.F."/>
            <person name="Ribeiro J.M.C."/>
        </authorList>
    </citation>
    <scope>NUCLEOTIDE SEQUENCE</scope>
</reference>
<evidence type="ECO:0000256" key="2">
    <source>
        <dbReference type="ARBA" id="ARBA00009183"/>
    </source>
</evidence>
<dbReference type="AlphaFoldDB" id="A0A224XCP3"/>
<dbReference type="FunFam" id="3.50.50.60:FF:000138">
    <property type="entry name" value="Flavin-containing monooxygenase"/>
    <property type="match status" value="1"/>
</dbReference>
<evidence type="ECO:0000256" key="1">
    <source>
        <dbReference type="ARBA" id="ARBA00001974"/>
    </source>
</evidence>
<comment type="similarity">
    <text evidence="2 8">Belongs to the FMO family.</text>
</comment>
<name>A0A224XCP3_9HEMI</name>
<evidence type="ECO:0000256" key="5">
    <source>
        <dbReference type="ARBA" id="ARBA00022857"/>
    </source>
</evidence>
<comment type="cofactor">
    <cofactor evidence="1 8">
        <name>FAD</name>
        <dbReference type="ChEBI" id="CHEBI:57692"/>
    </cofactor>
</comment>
<organism evidence="10">
    <name type="scientific">Panstrongylus lignarius</name>
    <dbReference type="NCBI Taxonomy" id="156445"/>
    <lineage>
        <taxon>Eukaryota</taxon>
        <taxon>Metazoa</taxon>
        <taxon>Ecdysozoa</taxon>
        <taxon>Arthropoda</taxon>
        <taxon>Hexapoda</taxon>
        <taxon>Insecta</taxon>
        <taxon>Pterygota</taxon>
        <taxon>Neoptera</taxon>
        <taxon>Paraneoptera</taxon>
        <taxon>Hemiptera</taxon>
        <taxon>Heteroptera</taxon>
        <taxon>Panheteroptera</taxon>
        <taxon>Cimicomorpha</taxon>
        <taxon>Reduviidae</taxon>
        <taxon>Triatominae</taxon>
        <taxon>Panstrongylus</taxon>
    </lineage>
</organism>
<dbReference type="EC" id="1.-.-.-" evidence="8"/>
<feature type="signal peptide" evidence="9">
    <location>
        <begin position="1"/>
        <end position="16"/>
    </location>
</feature>
<keyword evidence="9" id="KW-0732">Signal</keyword>
<evidence type="ECO:0000256" key="9">
    <source>
        <dbReference type="SAM" id="SignalP"/>
    </source>
</evidence>
<evidence type="ECO:0000256" key="4">
    <source>
        <dbReference type="ARBA" id="ARBA00022827"/>
    </source>
</evidence>
<dbReference type="GO" id="GO:0004499">
    <property type="term" value="F:N,N-dimethylaniline monooxygenase activity"/>
    <property type="evidence" value="ECO:0007669"/>
    <property type="project" value="InterPro"/>
</dbReference>
<evidence type="ECO:0000313" key="10">
    <source>
        <dbReference type="EMBL" id="JAW10167.1"/>
    </source>
</evidence>
<dbReference type="GO" id="GO:0050660">
    <property type="term" value="F:flavin adenine dinucleotide binding"/>
    <property type="evidence" value="ECO:0007669"/>
    <property type="project" value="InterPro"/>
</dbReference>
<dbReference type="PRINTS" id="PR00370">
    <property type="entry name" value="FMOXYGENASE"/>
</dbReference>
<dbReference type="InterPro" id="IPR050346">
    <property type="entry name" value="FMO-like"/>
</dbReference>
<dbReference type="EMBL" id="GFTR01006259">
    <property type="protein sequence ID" value="JAW10167.1"/>
    <property type="molecule type" value="Transcribed_RNA"/>
</dbReference>
<keyword evidence="4 8" id="KW-0274">FAD</keyword>
<dbReference type="InterPro" id="IPR036188">
    <property type="entry name" value="FAD/NAD-bd_sf"/>
</dbReference>
<accession>A0A224XCP3</accession>
<evidence type="ECO:0000256" key="3">
    <source>
        <dbReference type="ARBA" id="ARBA00022630"/>
    </source>
</evidence>
<keyword evidence="5" id="KW-0521">NADP</keyword>
<sequence length="441" mass="50843">MRICILGFGAAGLAAARHVTSNSRSVKHECIIFEQTDKLGGTWVYTEDIGQNKHGLPIHTSMYKSLRTNLPKEVMGYPDFPIPEQERSYLTAKEILGFLEQYAKNFDLLKYVKFNHHVRCVTPIGDEWEVKVRDLINNEDKSYKFDAVMVCNGHYHTPMYPTFPGLETFPGEKMHSHDYRHPDIFKDKRVIVIGAGPSGIDLSLEIASTASKVILSRHKNSDDIKNVFPDNVKMKFEITAINGKQIIFEDGTVEEADTLFYCTGYKYSFPFLSEECGIKVEENCVQPLYKHLIHVEHPTLCLIGLPYYVCAFALFDLQVRYFLKVIEGEVKLPSREEMLKDTEQEMLKRKANGLKKKQFHMMGNLQGDYYKELAILGNLPPLPSVMADLHNFASDRQLNDLKGFREDVYRIIDGNTFIKARIPRSRYFIYLHASQRIKYKR</sequence>
<keyword evidence="3 8" id="KW-0285">Flavoprotein</keyword>
<dbReference type="InterPro" id="IPR000960">
    <property type="entry name" value="Flavin_mOase"/>
</dbReference>
<keyword evidence="6 8" id="KW-0560">Oxidoreductase</keyword>
<evidence type="ECO:0000256" key="8">
    <source>
        <dbReference type="RuleBase" id="RU361177"/>
    </source>
</evidence>
<feature type="chain" id="PRO_5012285014" description="Flavin-containing monooxygenase" evidence="9">
    <location>
        <begin position="17"/>
        <end position="441"/>
    </location>
</feature>
<dbReference type="Pfam" id="PF00743">
    <property type="entry name" value="FMO-like"/>
    <property type="match status" value="2"/>
</dbReference>
<dbReference type="PANTHER" id="PTHR23023">
    <property type="entry name" value="DIMETHYLANILINE MONOOXYGENASE"/>
    <property type="match status" value="1"/>
</dbReference>
<dbReference type="InterPro" id="IPR020946">
    <property type="entry name" value="Flavin_mOase-like"/>
</dbReference>
<dbReference type="PIRSF" id="PIRSF000332">
    <property type="entry name" value="FMO"/>
    <property type="match status" value="1"/>
</dbReference>
<evidence type="ECO:0000256" key="6">
    <source>
        <dbReference type="ARBA" id="ARBA00023002"/>
    </source>
</evidence>
<keyword evidence="7 8" id="KW-0503">Monooxygenase</keyword>
<proteinExistence type="inferred from homology"/>
<evidence type="ECO:0000256" key="7">
    <source>
        <dbReference type="ARBA" id="ARBA00023033"/>
    </source>
</evidence>